<proteinExistence type="predicted"/>
<evidence type="ECO:0000313" key="2">
    <source>
        <dbReference type="Proteomes" id="UP000248423"/>
    </source>
</evidence>
<protein>
    <submittedName>
        <fullName evidence="1">Uncharacterized protein</fullName>
    </submittedName>
</protein>
<dbReference type="Proteomes" id="UP000248423">
    <property type="component" value="Unassembled WGS sequence"/>
</dbReference>
<dbReference type="VEuPathDB" id="FungiDB:BO78DRAFT_388885"/>
<evidence type="ECO:0000313" key="1">
    <source>
        <dbReference type="EMBL" id="PYI03927.1"/>
    </source>
</evidence>
<sequence>MIWSFCPPEPTDIYLATQLSIIKDMLAEDGCLFCLSPSTESLHYAENGFQAIEYILEDGGIRVFLAKPVTDLVKSAGTALGEAIVNEIHKHYGSESYQYVCLDDPHGGTIISLIESEHPILSTSTESELHRIKLMTDNSEKLSCQFPRDYEYIPNDGPVYVSWFVPDDLLNITLRQRQGHEMMQTTL</sequence>
<dbReference type="STRING" id="1448318.A0A319E1T4"/>
<organism evidence="1 2">
    <name type="scientific">Aspergillus sclerotiicarbonarius (strain CBS 121057 / IBT 28362)</name>
    <dbReference type="NCBI Taxonomy" id="1448318"/>
    <lineage>
        <taxon>Eukaryota</taxon>
        <taxon>Fungi</taxon>
        <taxon>Dikarya</taxon>
        <taxon>Ascomycota</taxon>
        <taxon>Pezizomycotina</taxon>
        <taxon>Eurotiomycetes</taxon>
        <taxon>Eurotiomycetidae</taxon>
        <taxon>Eurotiales</taxon>
        <taxon>Aspergillaceae</taxon>
        <taxon>Aspergillus</taxon>
        <taxon>Aspergillus subgen. Circumdati</taxon>
    </lineage>
</organism>
<keyword evidence="2" id="KW-1185">Reference proteome</keyword>
<accession>A0A319E1T4</accession>
<dbReference type="EMBL" id="KZ826374">
    <property type="protein sequence ID" value="PYI03927.1"/>
    <property type="molecule type" value="Genomic_DNA"/>
</dbReference>
<dbReference type="AlphaFoldDB" id="A0A319E1T4"/>
<gene>
    <name evidence="1" type="ORF">BO78DRAFT_388885</name>
</gene>
<reference evidence="1 2" key="1">
    <citation type="submission" date="2018-02" db="EMBL/GenBank/DDBJ databases">
        <title>The genomes of Aspergillus section Nigri reveals drivers in fungal speciation.</title>
        <authorList>
            <consortium name="DOE Joint Genome Institute"/>
            <person name="Vesth T.C."/>
            <person name="Nybo J."/>
            <person name="Theobald S."/>
            <person name="Brandl J."/>
            <person name="Frisvad J.C."/>
            <person name="Nielsen K.F."/>
            <person name="Lyhne E.K."/>
            <person name="Kogle M.E."/>
            <person name="Kuo A."/>
            <person name="Riley R."/>
            <person name="Clum A."/>
            <person name="Nolan M."/>
            <person name="Lipzen A."/>
            <person name="Salamov A."/>
            <person name="Henrissat B."/>
            <person name="Wiebenga A."/>
            <person name="De vries R.P."/>
            <person name="Grigoriev I.V."/>
            <person name="Mortensen U.H."/>
            <person name="Andersen M.R."/>
            <person name="Baker S.E."/>
        </authorList>
    </citation>
    <scope>NUCLEOTIDE SEQUENCE [LARGE SCALE GENOMIC DNA]</scope>
    <source>
        <strain evidence="1 2">CBS 121057</strain>
    </source>
</reference>
<name>A0A319E1T4_ASPSB</name>